<feature type="region of interest" description="Disordered" evidence="1">
    <location>
        <begin position="137"/>
        <end position="178"/>
    </location>
</feature>
<evidence type="ECO:0000256" key="1">
    <source>
        <dbReference type="SAM" id="MobiDB-lite"/>
    </source>
</evidence>
<accession>A0ABN8I6U2</accession>
<name>A0ABN8I6U2_9NEOP</name>
<feature type="compositionally biased region" description="Acidic residues" evidence="1">
    <location>
        <begin position="165"/>
        <end position="175"/>
    </location>
</feature>
<dbReference type="EMBL" id="OW152814">
    <property type="protein sequence ID" value="CAH2049790.1"/>
    <property type="molecule type" value="Genomic_DNA"/>
</dbReference>
<organism evidence="2 3">
    <name type="scientific">Iphiclides podalirius</name>
    <name type="common">scarce swallowtail</name>
    <dbReference type="NCBI Taxonomy" id="110791"/>
    <lineage>
        <taxon>Eukaryota</taxon>
        <taxon>Metazoa</taxon>
        <taxon>Ecdysozoa</taxon>
        <taxon>Arthropoda</taxon>
        <taxon>Hexapoda</taxon>
        <taxon>Insecta</taxon>
        <taxon>Pterygota</taxon>
        <taxon>Neoptera</taxon>
        <taxon>Endopterygota</taxon>
        <taxon>Lepidoptera</taxon>
        <taxon>Glossata</taxon>
        <taxon>Ditrysia</taxon>
        <taxon>Papilionoidea</taxon>
        <taxon>Papilionidae</taxon>
        <taxon>Papilioninae</taxon>
        <taxon>Iphiclides</taxon>
    </lineage>
</organism>
<evidence type="ECO:0000313" key="3">
    <source>
        <dbReference type="Proteomes" id="UP000837857"/>
    </source>
</evidence>
<proteinExistence type="predicted"/>
<feature type="compositionally biased region" description="Pro residues" evidence="1">
    <location>
        <begin position="145"/>
        <end position="154"/>
    </location>
</feature>
<evidence type="ECO:0000313" key="2">
    <source>
        <dbReference type="EMBL" id="CAH2049790.1"/>
    </source>
</evidence>
<protein>
    <submittedName>
        <fullName evidence="2">Uncharacterized protein</fullName>
    </submittedName>
</protein>
<sequence>MELIDNEIKDDKYKEAGSRVWQLINKYYTALVRVLPLIDGEEFSDIEAEAHVIYLTENEGAEVAEARRVLTSSVLRRGAVHLALVESAEITESLVSWGVRARYEVVALRGEGAAEAEGEERGVARARAALHAHVWPSLRRRGAPPAGPGVPSPPADDCESSGGEGEGEGEEGEEGAVERAEAFAEALGALAALGAARGARLAEQHDGLRLERASQLVAAFCRALGHDLDAC</sequence>
<gene>
    <name evidence="2" type="ORF">IPOD504_LOCUS7009</name>
</gene>
<reference evidence="2" key="1">
    <citation type="submission" date="2022-03" db="EMBL/GenBank/DDBJ databases">
        <authorList>
            <person name="Martin H S."/>
        </authorList>
    </citation>
    <scope>NUCLEOTIDE SEQUENCE</scope>
</reference>
<feature type="non-terminal residue" evidence="2">
    <location>
        <position position="1"/>
    </location>
</feature>
<keyword evidence="3" id="KW-1185">Reference proteome</keyword>
<dbReference type="Proteomes" id="UP000837857">
    <property type="component" value="Chromosome 2"/>
</dbReference>